<feature type="domain" description="Outer membrane channel protein CpnT-like N-terminal" evidence="2">
    <location>
        <begin position="144"/>
        <end position="289"/>
    </location>
</feature>
<dbReference type="Proteomes" id="UP001596380">
    <property type="component" value="Unassembled WGS sequence"/>
</dbReference>
<gene>
    <name evidence="3" type="ORF">ACFQKB_01890</name>
</gene>
<name>A0ABW2CA88_9ACTN</name>
<evidence type="ECO:0000313" key="4">
    <source>
        <dbReference type="Proteomes" id="UP001596380"/>
    </source>
</evidence>
<comment type="caution">
    <text evidence="3">The sequence shown here is derived from an EMBL/GenBank/DDBJ whole genome shotgun (WGS) entry which is preliminary data.</text>
</comment>
<protein>
    <recommendedName>
        <fullName evidence="2">Outer membrane channel protein CpnT-like N-terminal domain-containing protein</fullName>
    </recommendedName>
</protein>
<reference evidence="4" key="1">
    <citation type="journal article" date="2019" name="Int. J. Syst. Evol. Microbiol.">
        <title>The Global Catalogue of Microorganisms (GCM) 10K type strain sequencing project: providing services to taxonomists for standard genome sequencing and annotation.</title>
        <authorList>
            <consortium name="The Broad Institute Genomics Platform"/>
            <consortium name="The Broad Institute Genome Sequencing Center for Infectious Disease"/>
            <person name="Wu L."/>
            <person name="Ma J."/>
        </authorList>
    </citation>
    <scope>NUCLEOTIDE SEQUENCE [LARGE SCALE GENOMIC DNA]</scope>
    <source>
        <strain evidence="4">JCM 3369</strain>
    </source>
</reference>
<evidence type="ECO:0000259" key="2">
    <source>
        <dbReference type="Pfam" id="PF25547"/>
    </source>
</evidence>
<accession>A0ABW2CA88</accession>
<proteinExistence type="predicted"/>
<dbReference type="InterPro" id="IPR057746">
    <property type="entry name" value="CpnT-like_N"/>
</dbReference>
<sequence length="417" mass="43313">MVGVTRVKIDTDLIQATAGNVASGQNRIGYAWTSLSSALAPANGMAGNPAKDKSAAAFINAYTPAAQAAWQGFAALHRSVGGMSHGLTQTANNHTRADQHSVIGGFSMVPRQRGSFRDQLLGHTVSGPLNVPPPPPAAGPGKSPPHSLLGSLTGIEIIDISAYWPTGDPIALTDAANAWQSAQTALTETQGRLAAHARTVTTHSDAPDIDAFGGFWKKIYTPGSPTTLLEGLPQLCGGLARACREYATAVQQAQIQTSSAAGNPAAALASTAALRASLAAAATKLLQTVTVITAGALADHLTTAVTIGTANAPDLRILQADLDDSVIREWDDSSGDPDSENLEKNEKKIAKKMGYTIKEIKDAIHAVKGGTSWRGIGDNTNPDVVVDTETGYVYPQTATGIGESSIGNVYDHLRPKE</sequence>
<dbReference type="RefSeq" id="WP_160819905.1">
    <property type="nucleotide sequence ID" value="NZ_JBHSXS010000001.1"/>
</dbReference>
<feature type="region of interest" description="Disordered" evidence="1">
    <location>
        <begin position="124"/>
        <end position="145"/>
    </location>
</feature>
<keyword evidence="4" id="KW-1185">Reference proteome</keyword>
<organism evidence="3 4">
    <name type="scientific">Actinomadura yumaensis</name>
    <dbReference type="NCBI Taxonomy" id="111807"/>
    <lineage>
        <taxon>Bacteria</taxon>
        <taxon>Bacillati</taxon>
        <taxon>Actinomycetota</taxon>
        <taxon>Actinomycetes</taxon>
        <taxon>Streptosporangiales</taxon>
        <taxon>Thermomonosporaceae</taxon>
        <taxon>Actinomadura</taxon>
    </lineage>
</organism>
<dbReference type="Gene3D" id="1.10.287.1060">
    <property type="entry name" value="ESAT-6-like"/>
    <property type="match status" value="1"/>
</dbReference>
<evidence type="ECO:0000313" key="3">
    <source>
        <dbReference type="EMBL" id="MFC6878509.1"/>
    </source>
</evidence>
<evidence type="ECO:0000256" key="1">
    <source>
        <dbReference type="SAM" id="MobiDB-lite"/>
    </source>
</evidence>
<dbReference type="Pfam" id="PF25547">
    <property type="entry name" value="WXG100_2"/>
    <property type="match status" value="1"/>
</dbReference>
<dbReference type="EMBL" id="JBHSXS010000001">
    <property type="protein sequence ID" value="MFC6878509.1"/>
    <property type="molecule type" value="Genomic_DNA"/>
</dbReference>